<dbReference type="Proteomes" id="UP001153076">
    <property type="component" value="Unassembled WGS sequence"/>
</dbReference>
<dbReference type="AlphaFoldDB" id="A0A9Q1JUL2"/>
<feature type="compositionally biased region" description="Basic and acidic residues" evidence="1">
    <location>
        <begin position="1"/>
        <end position="10"/>
    </location>
</feature>
<dbReference type="SUPFAM" id="SSF56219">
    <property type="entry name" value="DNase I-like"/>
    <property type="match status" value="1"/>
</dbReference>
<sequence length="228" mass="26739">MEARNGRQETRAQQSNLRQRGSLPPSRCLMIMNPNPHNDRRAPQRGKEIQDIRIIIWNIRTAGNKHFLNEFKEHIRLHKPQIVALMETHISGDRMEEVAWTKYIGFEKSVHDNWTDNVAVVSTLRSLSAALNKWNMEVFRNLFRRKRKLWARIQGIQRQLSQRRNRYLLNLETSLKQELREVPPSILGDQVNMGDFPNHHPTSGMRSLPDRLEVGDQVSIWDRAPGNQ</sequence>
<organism evidence="2 3">
    <name type="scientific">Carnegiea gigantea</name>
    <dbReference type="NCBI Taxonomy" id="171969"/>
    <lineage>
        <taxon>Eukaryota</taxon>
        <taxon>Viridiplantae</taxon>
        <taxon>Streptophyta</taxon>
        <taxon>Embryophyta</taxon>
        <taxon>Tracheophyta</taxon>
        <taxon>Spermatophyta</taxon>
        <taxon>Magnoliopsida</taxon>
        <taxon>eudicotyledons</taxon>
        <taxon>Gunneridae</taxon>
        <taxon>Pentapetalae</taxon>
        <taxon>Caryophyllales</taxon>
        <taxon>Cactineae</taxon>
        <taxon>Cactaceae</taxon>
        <taxon>Cactoideae</taxon>
        <taxon>Echinocereeae</taxon>
        <taxon>Carnegiea</taxon>
    </lineage>
</organism>
<dbReference type="EMBL" id="JAKOGI010000694">
    <property type="protein sequence ID" value="KAJ8431348.1"/>
    <property type="molecule type" value="Genomic_DNA"/>
</dbReference>
<dbReference type="OrthoDB" id="1752263at2759"/>
<dbReference type="PANTHER" id="PTHR35218:SF9">
    <property type="entry name" value="ENDONUCLEASE_EXONUCLEASE_PHOSPHATASE DOMAIN-CONTAINING PROTEIN"/>
    <property type="match status" value="1"/>
</dbReference>
<proteinExistence type="predicted"/>
<protein>
    <recommendedName>
        <fullName evidence="4">Endonuclease/exonuclease/phosphatase domain-containing protein</fullName>
    </recommendedName>
</protein>
<gene>
    <name evidence="2" type="ORF">Cgig2_002071</name>
</gene>
<evidence type="ECO:0000313" key="2">
    <source>
        <dbReference type="EMBL" id="KAJ8431348.1"/>
    </source>
</evidence>
<dbReference type="InterPro" id="IPR036691">
    <property type="entry name" value="Endo/exonu/phosph_ase_sf"/>
</dbReference>
<reference evidence="2" key="1">
    <citation type="submission" date="2022-04" db="EMBL/GenBank/DDBJ databases">
        <title>Carnegiea gigantea Genome sequencing and assembly v2.</title>
        <authorList>
            <person name="Copetti D."/>
            <person name="Sanderson M.J."/>
            <person name="Burquez A."/>
            <person name="Wojciechowski M.F."/>
        </authorList>
    </citation>
    <scope>NUCLEOTIDE SEQUENCE</scope>
    <source>
        <strain evidence="2">SGP5-SGP5p</strain>
        <tissue evidence="2">Aerial part</tissue>
    </source>
</reference>
<evidence type="ECO:0008006" key="4">
    <source>
        <dbReference type="Google" id="ProtNLM"/>
    </source>
</evidence>
<accession>A0A9Q1JUL2</accession>
<evidence type="ECO:0000313" key="3">
    <source>
        <dbReference type="Proteomes" id="UP001153076"/>
    </source>
</evidence>
<dbReference type="PANTHER" id="PTHR35218">
    <property type="entry name" value="RNASE H DOMAIN-CONTAINING PROTEIN"/>
    <property type="match status" value="1"/>
</dbReference>
<comment type="caution">
    <text evidence="2">The sequence shown here is derived from an EMBL/GenBank/DDBJ whole genome shotgun (WGS) entry which is preliminary data.</text>
</comment>
<evidence type="ECO:0000256" key="1">
    <source>
        <dbReference type="SAM" id="MobiDB-lite"/>
    </source>
</evidence>
<feature type="region of interest" description="Disordered" evidence="1">
    <location>
        <begin position="1"/>
        <end position="27"/>
    </location>
</feature>
<keyword evidence="3" id="KW-1185">Reference proteome</keyword>
<dbReference type="Gene3D" id="3.60.10.10">
    <property type="entry name" value="Endonuclease/exonuclease/phosphatase"/>
    <property type="match status" value="1"/>
</dbReference>
<name>A0A9Q1JUL2_9CARY</name>